<sequence length="93" mass="10550">MRIQDANRLGMLQSYQKSVQKLPDKKSAARLEGDQLEISADAQERLKLGEMNQTDTRTHIQDLKDQLAAGTYNIPSEKIAEKLLSIWKNHTKG</sequence>
<reference evidence="2 3" key="1">
    <citation type="submission" date="2021-03" db="EMBL/GenBank/DDBJ databases">
        <title>Genomic Encyclopedia of Type Strains, Phase IV (KMG-IV): sequencing the most valuable type-strain genomes for metagenomic binning, comparative biology and taxonomic classification.</title>
        <authorList>
            <person name="Goeker M."/>
        </authorList>
    </citation>
    <scope>NUCLEOTIDE SEQUENCE [LARGE SCALE GENOMIC DNA]</scope>
    <source>
        <strain evidence="2 3">DSM 24738</strain>
    </source>
</reference>
<organism evidence="2 3">
    <name type="scientific">Ammoniphilus resinae</name>
    <dbReference type="NCBI Taxonomy" id="861532"/>
    <lineage>
        <taxon>Bacteria</taxon>
        <taxon>Bacillati</taxon>
        <taxon>Bacillota</taxon>
        <taxon>Bacilli</taxon>
        <taxon>Bacillales</taxon>
        <taxon>Paenibacillaceae</taxon>
        <taxon>Aneurinibacillus group</taxon>
        <taxon>Ammoniphilus</taxon>
    </lineage>
</organism>
<dbReference type="InterPro" id="IPR035890">
    <property type="entry name" value="Anti-sigma-28_factor_FlgM_sf"/>
</dbReference>
<evidence type="ECO:0000313" key="3">
    <source>
        <dbReference type="Proteomes" id="UP001519343"/>
    </source>
</evidence>
<dbReference type="Proteomes" id="UP001519343">
    <property type="component" value="Unassembled WGS sequence"/>
</dbReference>
<gene>
    <name evidence="2" type="ORF">J2Z37_001500</name>
</gene>
<evidence type="ECO:0000313" key="2">
    <source>
        <dbReference type="EMBL" id="MBP1931499.1"/>
    </source>
</evidence>
<accession>A0ABS4GML3</accession>
<keyword evidence="2" id="KW-0966">Cell projection</keyword>
<keyword evidence="2" id="KW-0969">Cilium</keyword>
<comment type="caution">
    <text evidence="2">The sequence shown here is derived from an EMBL/GenBank/DDBJ whole genome shotgun (WGS) entry which is preliminary data.</text>
</comment>
<protein>
    <submittedName>
        <fullName evidence="2">Negative regulator of flagellin synthesis FlgM</fullName>
    </submittedName>
</protein>
<dbReference type="SUPFAM" id="SSF101498">
    <property type="entry name" value="Anti-sigma factor FlgM"/>
    <property type="match status" value="1"/>
</dbReference>
<keyword evidence="2" id="KW-0282">Flagellum</keyword>
<evidence type="ECO:0000259" key="1">
    <source>
        <dbReference type="Pfam" id="PF04316"/>
    </source>
</evidence>
<dbReference type="InterPro" id="IPR031316">
    <property type="entry name" value="FlgM_C"/>
</dbReference>
<dbReference type="RefSeq" id="WP_209809596.1">
    <property type="nucleotide sequence ID" value="NZ_JAGGKT010000003.1"/>
</dbReference>
<feature type="domain" description="Anti-sigma-28 factor FlgM C-terminal" evidence="1">
    <location>
        <begin position="34"/>
        <end position="84"/>
    </location>
</feature>
<dbReference type="EMBL" id="JAGGKT010000003">
    <property type="protein sequence ID" value="MBP1931499.1"/>
    <property type="molecule type" value="Genomic_DNA"/>
</dbReference>
<name>A0ABS4GML3_9BACL</name>
<keyword evidence="3" id="KW-1185">Reference proteome</keyword>
<proteinExistence type="predicted"/>
<dbReference type="Pfam" id="PF04316">
    <property type="entry name" value="FlgM"/>
    <property type="match status" value="1"/>
</dbReference>